<dbReference type="Proteomes" id="UP001150238">
    <property type="component" value="Unassembled WGS sequence"/>
</dbReference>
<organism evidence="1 2">
    <name type="scientific">Lentinula lateritia</name>
    <dbReference type="NCBI Taxonomy" id="40482"/>
    <lineage>
        <taxon>Eukaryota</taxon>
        <taxon>Fungi</taxon>
        <taxon>Dikarya</taxon>
        <taxon>Basidiomycota</taxon>
        <taxon>Agaricomycotina</taxon>
        <taxon>Agaricomycetes</taxon>
        <taxon>Agaricomycetidae</taxon>
        <taxon>Agaricales</taxon>
        <taxon>Marasmiineae</taxon>
        <taxon>Omphalotaceae</taxon>
        <taxon>Lentinula</taxon>
    </lineage>
</organism>
<reference evidence="1" key="1">
    <citation type="submission" date="2022-08" db="EMBL/GenBank/DDBJ databases">
        <authorList>
            <consortium name="DOE Joint Genome Institute"/>
            <person name="Min B."/>
            <person name="Riley R."/>
            <person name="Sierra-Patev S."/>
            <person name="Naranjo-Ortiz M."/>
            <person name="Looney B."/>
            <person name="Konkel Z."/>
            <person name="Slot J.C."/>
            <person name="Sakamoto Y."/>
            <person name="Steenwyk J.L."/>
            <person name="Rokas A."/>
            <person name="Carro J."/>
            <person name="Camarero S."/>
            <person name="Ferreira P."/>
            <person name="Molpeceres G."/>
            <person name="Ruiz-Duenas F.J."/>
            <person name="Serrano A."/>
            <person name="Henrissat B."/>
            <person name="Drula E."/>
            <person name="Hughes K.W."/>
            <person name="Mata J.L."/>
            <person name="Ishikawa N.K."/>
            <person name="Vargas-Isla R."/>
            <person name="Ushijima S."/>
            <person name="Smith C.A."/>
            <person name="Ahrendt S."/>
            <person name="Andreopoulos W."/>
            <person name="He G."/>
            <person name="Labutti K."/>
            <person name="Lipzen A."/>
            <person name="Ng V."/>
            <person name="Sandor L."/>
            <person name="Barry K."/>
            <person name="Martinez A.T."/>
            <person name="Xiao Y."/>
            <person name="Gibbons J.G."/>
            <person name="Terashima K."/>
            <person name="Hibbett D.S."/>
            <person name="Grigoriev I.V."/>
        </authorList>
    </citation>
    <scope>NUCLEOTIDE SEQUENCE</scope>
    <source>
        <strain evidence="1">Sp2 HRB7682 ss15</strain>
    </source>
</reference>
<dbReference type="AlphaFoldDB" id="A0A9W8ZXD2"/>
<evidence type="ECO:0000313" key="1">
    <source>
        <dbReference type="EMBL" id="KAJ4469509.1"/>
    </source>
</evidence>
<reference evidence="1" key="2">
    <citation type="journal article" date="2023" name="Proc. Natl. Acad. Sci. U.S.A.">
        <title>A global phylogenomic analysis of the shiitake genus Lentinula.</title>
        <authorList>
            <person name="Sierra-Patev S."/>
            <person name="Min B."/>
            <person name="Naranjo-Ortiz M."/>
            <person name="Looney B."/>
            <person name="Konkel Z."/>
            <person name="Slot J.C."/>
            <person name="Sakamoto Y."/>
            <person name="Steenwyk J.L."/>
            <person name="Rokas A."/>
            <person name="Carro J."/>
            <person name="Camarero S."/>
            <person name="Ferreira P."/>
            <person name="Molpeceres G."/>
            <person name="Ruiz-Duenas F.J."/>
            <person name="Serrano A."/>
            <person name="Henrissat B."/>
            <person name="Drula E."/>
            <person name="Hughes K.W."/>
            <person name="Mata J.L."/>
            <person name="Ishikawa N.K."/>
            <person name="Vargas-Isla R."/>
            <person name="Ushijima S."/>
            <person name="Smith C.A."/>
            <person name="Donoghue J."/>
            <person name="Ahrendt S."/>
            <person name="Andreopoulos W."/>
            <person name="He G."/>
            <person name="LaButti K."/>
            <person name="Lipzen A."/>
            <person name="Ng V."/>
            <person name="Riley R."/>
            <person name="Sandor L."/>
            <person name="Barry K."/>
            <person name="Martinez A.T."/>
            <person name="Xiao Y."/>
            <person name="Gibbons J.G."/>
            <person name="Terashima K."/>
            <person name="Grigoriev I.V."/>
            <person name="Hibbett D."/>
        </authorList>
    </citation>
    <scope>NUCLEOTIDE SEQUENCE</scope>
    <source>
        <strain evidence="1">Sp2 HRB7682 ss15</strain>
    </source>
</reference>
<comment type="caution">
    <text evidence="1">The sequence shown here is derived from an EMBL/GenBank/DDBJ whole genome shotgun (WGS) entry which is preliminary data.</text>
</comment>
<protein>
    <submittedName>
        <fullName evidence="1">Uncharacterized protein</fullName>
    </submittedName>
</protein>
<proteinExistence type="predicted"/>
<dbReference type="EMBL" id="JANVFS010000035">
    <property type="protein sequence ID" value="KAJ4469509.1"/>
    <property type="molecule type" value="Genomic_DNA"/>
</dbReference>
<evidence type="ECO:0000313" key="2">
    <source>
        <dbReference type="Proteomes" id="UP001150238"/>
    </source>
</evidence>
<sequence length="223" mass="23839">MGKGSFTGGFLVGRLASLSLSKGQEFRGSLPPRILNFLGVGLAPGGNALVIKPLHRPDAFFTSYCSGASTTQYLKFDEFDLRSTLKDDNAARLEVEVLGFSLEDEEGCLLACAASSPSVISLKAGSLPSNAPSVSHHCLPSNFQPGSSKKAKKAAAQERQANGELKGHAVRIAQDAMPIELKSFDTSLLPIASNRWTAYSRTKLSPGLQRLWRDLDADMLTLG</sequence>
<name>A0A9W8ZXD2_9AGAR</name>
<gene>
    <name evidence="1" type="ORF">C8J55DRAFT_492192</name>
</gene>
<accession>A0A9W8ZXD2</accession>